<dbReference type="SUPFAM" id="SSF141091">
    <property type="entry name" value="L21p-like"/>
    <property type="match status" value="1"/>
</dbReference>
<feature type="compositionally biased region" description="Basic residues" evidence="1">
    <location>
        <begin position="9"/>
        <end position="27"/>
    </location>
</feature>
<dbReference type="AlphaFoldDB" id="A0A537LQX1"/>
<gene>
    <name evidence="2" type="ORF">E6H02_08075</name>
</gene>
<evidence type="ECO:0008006" key="4">
    <source>
        <dbReference type="Google" id="ProtNLM"/>
    </source>
</evidence>
<dbReference type="Proteomes" id="UP000320393">
    <property type="component" value="Unassembled WGS sequence"/>
</dbReference>
<feature type="compositionally biased region" description="Basic residues" evidence="1">
    <location>
        <begin position="54"/>
        <end position="65"/>
    </location>
</feature>
<sequence length="107" mass="11323">MAGPGARGGARRARRGRRRSLARRRSGGKAGHPRAAPLVVGRAGRRAADGGARARAHARDARRRSLTPPGARATISWIQEVGMSMYAVVEAGGKQHRVTPGQVIEVD</sequence>
<name>A0A537LQX1_9BACT</name>
<comment type="caution">
    <text evidence="2">The sequence shown here is derived from an EMBL/GenBank/DDBJ whole genome shotgun (WGS) entry which is preliminary data.</text>
</comment>
<accession>A0A537LQX1</accession>
<protein>
    <recommendedName>
        <fullName evidence="4">50S ribosomal protein L21</fullName>
    </recommendedName>
</protein>
<evidence type="ECO:0000313" key="3">
    <source>
        <dbReference type="Proteomes" id="UP000320393"/>
    </source>
</evidence>
<feature type="region of interest" description="Disordered" evidence="1">
    <location>
        <begin position="1"/>
        <end position="69"/>
    </location>
</feature>
<reference evidence="2 3" key="1">
    <citation type="journal article" date="2019" name="Nat. Microbiol.">
        <title>Mediterranean grassland soil C-N compound turnover is dependent on rainfall and depth, and is mediated by genomically divergent microorganisms.</title>
        <authorList>
            <person name="Diamond S."/>
            <person name="Andeer P.F."/>
            <person name="Li Z."/>
            <person name="Crits-Christoph A."/>
            <person name="Burstein D."/>
            <person name="Anantharaman K."/>
            <person name="Lane K.R."/>
            <person name="Thomas B.C."/>
            <person name="Pan C."/>
            <person name="Northen T.R."/>
            <person name="Banfield J.F."/>
        </authorList>
    </citation>
    <scope>NUCLEOTIDE SEQUENCE [LARGE SCALE GENOMIC DNA]</scope>
    <source>
        <strain evidence="2">NP_5</strain>
    </source>
</reference>
<dbReference type="InterPro" id="IPR036164">
    <property type="entry name" value="bL21-like_sf"/>
</dbReference>
<dbReference type="EMBL" id="VBAM01000299">
    <property type="protein sequence ID" value="TMJ10405.1"/>
    <property type="molecule type" value="Genomic_DNA"/>
</dbReference>
<proteinExistence type="predicted"/>
<feature type="non-terminal residue" evidence="2">
    <location>
        <position position="107"/>
    </location>
</feature>
<evidence type="ECO:0000313" key="2">
    <source>
        <dbReference type="EMBL" id="TMJ10405.1"/>
    </source>
</evidence>
<evidence type="ECO:0000256" key="1">
    <source>
        <dbReference type="SAM" id="MobiDB-lite"/>
    </source>
</evidence>
<organism evidence="2 3">
    <name type="scientific">Candidatus Segetimicrobium genomatis</name>
    <dbReference type="NCBI Taxonomy" id="2569760"/>
    <lineage>
        <taxon>Bacteria</taxon>
        <taxon>Bacillati</taxon>
        <taxon>Candidatus Sysuimicrobiota</taxon>
        <taxon>Candidatus Sysuimicrobiia</taxon>
        <taxon>Candidatus Sysuimicrobiales</taxon>
        <taxon>Candidatus Segetimicrobiaceae</taxon>
        <taxon>Candidatus Segetimicrobium</taxon>
    </lineage>
</organism>